<dbReference type="RefSeq" id="WP_153817994.1">
    <property type="nucleotide sequence ID" value="NZ_WJIE01000001.1"/>
</dbReference>
<dbReference type="Proteomes" id="UP000440224">
    <property type="component" value="Unassembled WGS sequence"/>
</dbReference>
<dbReference type="OrthoDB" id="5518490at2"/>
<organism evidence="1 2">
    <name type="scientific">Polyangium spumosum</name>
    <dbReference type="NCBI Taxonomy" id="889282"/>
    <lineage>
        <taxon>Bacteria</taxon>
        <taxon>Pseudomonadati</taxon>
        <taxon>Myxococcota</taxon>
        <taxon>Polyangia</taxon>
        <taxon>Polyangiales</taxon>
        <taxon>Polyangiaceae</taxon>
        <taxon>Polyangium</taxon>
    </lineage>
</organism>
<accession>A0A6N7PGN9</accession>
<evidence type="ECO:0000313" key="2">
    <source>
        <dbReference type="Proteomes" id="UP000440224"/>
    </source>
</evidence>
<gene>
    <name evidence="1" type="ORF">GF068_04430</name>
</gene>
<keyword evidence="2" id="KW-1185">Reference proteome</keyword>
<proteinExistence type="predicted"/>
<sequence>MTSALLSAACSSDALTPPEARIDTPGAFVAMEGYEAEGELALVRILDRLQFEDARLLFMTVHDARPADFDEARELAKDPELPIRELIRIEPDTVVTQHAHEVVWFRTLTEKEKERAQ</sequence>
<name>A0A6N7PGN9_9BACT</name>
<dbReference type="AlphaFoldDB" id="A0A6N7PGN9"/>
<evidence type="ECO:0000313" key="1">
    <source>
        <dbReference type="EMBL" id="MRG91169.1"/>
    </source>
</evidence>
<reference evidence="1 2" key="1">
    <citation type="submission" date="2019-10" db="EMBL/GenBank/DDBJ databases">
        <title>A soil myxobacterium in the family Polyangiaceae.</title>
        <authorList>
            <person name="Li Y."/>
            <person name="Wang J."/>
        </authorList>
    </citation>
    <scope>NUCLEOTIDE SEQUENCE [LARGE SCALE GENOMIC DNA]</scope>
    <source>
        <strain evidence="1 2">DSM 14734</strain>
    </source>
</reference>
<protein>
    <submittedName>
        <fullName evidence="1">Uncharacterized protein</fullName>
    </submittedName>
</protein>
<comment type="caution">
    <text evidence="1">The sequence shown here is derived from an EMBL/GenBank/DDBJ whole genome shotgun (WGS) entry which is preliminary data.</text>
</comment>
<dbReference type="EMBL" id="WJIE01000001">
    <property type="protein sequence ID" value="MRG91169.1"/>
    <property type="molecule type" value="Genomic_DNA"/>
</dbReference>